<protein>
    <recommendedName>
        <fullName evidence="3">YbbR-like domain-containing protein</fullName>
    </recommendedName>
</protein>
<accession>A0A9D1M8Z0</accession>
<dbReference type="InterPro" id="IPR012505">
    <property type="entry name" value="YbbR"/>
</dbReference>
<evidence type="ECO:0000313" key="1">
    <source>
        <dbReference type="EMBL" id="HIU55829.1"/>
    </source>
</evidence>
<dbReference type="Pfam" id="PF07949">
    <property type="entry name" value="YbbR"/>
    <property type="match status" value="1"/>
</dbReference>
<dbReference type="Proteomes" id="UP000824112">
    <property type="component" value="Unassembled WGS sequence"/>
</dbReference>
<dbReference type="PANTHER" id="PTHR37804">
    <property type="entry name" value="CDAA REGULATORY PROTEIN CDAR"/>
    <property type="match status" value="1"/>
</dbReference>
<evidence type="ECO:0000313" key="2">
    <source>
        <dbReference type="Proteomes" id="UP000824112"/>
    </source>
</evidence>
<organism evidence="1 2">
    <name type="scientific">Candidatus Gallibacteroides avistercoris</name>
    <dbReference type="NCBI Taxonomy" id="2840833"/>
    <lineage>
        <taxon>Bacteria</taxon>
        <taxon>Pseudomonadati</taxon>
        <taxon>Bacteroidota</taxon>
        <taxon>Bacteroidia</taxon>
        <taxon>Bacteroidales</taxon>
        <taxon>Bacteroidaceae</taxon>
        <taxon>Bacteroidaceae incertae sedis</taxon>
        <taxon>Candidatus Gallibacteroides</taxon>
    </lineage>
</organism>
<dbReference type="PANTHER" id="PTHR37804:SF1">
    <property type="entry name" value="CDAA REGULATORY PROTEIN CDAR"/>
    <property type="match status" value="1"/>
</dbReference>
<evidence type="ECO:0008006" key="3">
    <source>
        <dbReference type="Google" id="ProtNLM"/>
    </source>
</evidence>
<proteinExistence type="predicted"/>
<name>A0A9D1M8Z0_9BACT</name>
<gene>
    <name evidence="1" type="ORF">IAB03_08515</name>
</gene>
<dbReference type="InterPro" id="IPR053154">
    <property type="entry name" value="c-di-AMP_regulator"/>
</dbReference>
<reference evidence="1" key="1">
    <citation type="submission" date="2020-10" db="EMBL/GenBank/DDBJ databases">
        <authorList>
            <person name="Gilroy R."/>
        </authorList>
    </citation>
    <scope>NUCLEOTIDE SEQUENCE</scope>
    <source>
        <strain evidence="1">CHK158-818</strain>
    </source>
</reference>
<comment type="caution">
    <text evidence="1">The sequence shown here is derived from an EMBL/GenBank/DDBJ whole genome shotgun (WGS) entry which is preliminary data.</text>
</comment>
<dbReference type="EMBL" id="DVNA01000192">
    <property type="protein sequence ID" value="HIU55829.1"/>
    <property type="molecule type" value="Genomic_DNA"/>
</dbReference>
<dbReference type="AlphaFoldDB" id="A0A9D1M8Z0"/>
<sequence length="289" mass="32302">MIVSLNEVSEMSFKIPVRYSNIPDKAFITSELPRVADVRLRDRGTVLVNYALNRFPPIEINFETYANNQEQIFIPSEQMTAELKKKLVNTTTIVSFSPDTVAIYYSMTEGKKVPVKLISHFSTKPQCVISTSVQLSADSVMVYAPQNVLASINEIRTDSVSFHDLADTLRTTVSLMPVEGSKAIPAEIMITVPVEEVVLKTLEVPLAAISLPASLQLLTFPAKVRAECMVPMSRFADLTSERINLVVDYKKNQANNSRKKLPVEVVSYPDFVLNLQVKPDSVEYILEEN</sequence>
<reference evidence="1" key="2">
    <citation type="journal article" date="2021" name="PeerJ">
        <title>Extensive microbial diversity within the chicken gut microbiome revealed by metagenomics and culture.</title>
        <authorList>
            <person name="Gilroy R."/>
            <person name="Ravi A."/>
            <person name="Getino M."/>
            <person name="Pursley I."/>
            <person name="Horton D.L."/>
            <person name="Alikhan N.F."/>
            <person name="Baker D."/>
            <person name="Gharbi K."/>
            <person name="Hall N."/>
            <person name="Watson M."/>
            <person name="Adriaenssens E.M."/>
            <person name="Foster-Nyarko E."/>
            <person name="Jarju S."/>
            <person name="Secka A."/>
            <person name="Antonio M."/>
            <person name="Oren A."/>
            <person name="Chaudhuri R.R."/>
            <person name="La Ragione R."/>
            <person name="Hildebrand F."/>
            <person name="Pallen M.J."/>
        </authorList>
    </citation>
    <scope>NUCLEOTIDE SEQUENCE</scope>
    <source>
        <strain evidence="1">CHK158-818</strain>
    </source>
</reference>
<dbReference type="Gene3D" id="2.170.120.40">
    <property type="entry name" value="YbbR-like domain"/>
    <property type="match status" value="1"/>
</dbReference>